<dbReference type="RefSeq" id="WP_209949279.1">
    <property type="nucleotide sequence ID" value="NZ_JAGGJU010000018.1"/>
</dbReference>
<organism evidence="1 2">
    <name type="scientific">Rhizobium halophytocola</name>
    <dbReference type="NCBI Taxonomy" id="735519"/>
    <lineage>
        <taxon>Bacteria</taxon>
        <taxon>Pseudomonadati</taxon>
        <taxon>Pseudomonadota</taxon>
        <taxon>Alphaproteobacteria</taxon>
        <taxon>Hyphomicrobiales</taxon>
        <taxon>Rhizobiaceae</taxon>
        <taxon>Rhizobium/Agrobacterium group</taxon>
        <taxon>Rhizobium</taxon>
    </lineage>
</organism>
<protein>
    <submittedName>
        <fullName evidence="1">Uncharacterized protein</fullName>
    </submittedName>
</protein>
<evidence type="ECO:0000313" key="2">
    <source>
        <dbReference type="Proteomes" id="UP000759443"/>
    </source>
</evidence>
<sequence length="121" mass="13746">MTRRYDDGEFIKNEPERRKLRDQYRDKFFAGLGATRLSDPFEFEPNSVVQFEAVSRLIAKSLPSLEANSDALELAHKEIQSLVMGVNVDGFGPAPGKRINFQRMSTRSLDQNFFSTKLSGL</sequence>
<comment type="caution">
    <text evidence="1">The sequence shown here is derived from an EMBL/GenBank/DDBJ whole genome shotgun (WGS) entry which is preliminary data.</text>
</comment>
<name>A0ABS4E693_9HYPH</name>
<gene>
    <name evidence="1" type="ORF">J2Z17_004899</name>
</gene>
<evidence type="ECO:0000313" key="1">
    <source>
        <dbReference type="EMBL" id="MBP1853438.1"/>
    </source>
</evidence>
<dbReference type="EMBL" id="JAGGJU010000018">
    <property type="protein sequence ID" value="MBP1853438.1"/>
    <property type="molecule type" value="Genomic_DNA"/>
</dbReference>
<reference evidence="1 2" key="1">
    <citation type="submission" date="2021-03" db="EMBL/GenBank/DDBJ databases">
        <title>Genomic Encyclopedia of Type Strains, Phase IV (KMG-IV): sequencing the most valuable type-strain genomes for metagenomic binning, comparative biology and taxonomic classification.</title>
        <authorList>
            <person name="Goeker M."/>
        </authorList>
    </citation>
    <scope>NUCLEOTIDE SEQUENCE [LARGE SCALE GENOMIC DNA]</scope>
    <source>
        <strain evidence="1 2">DSM 21600</strain>
    </source>
</reference>
<proteinExistence type="predicted"/>
<keyword evidence="2" id="KW-1185">Reference proteome</keyword>
<accession>A0ABS4E693</accession>
<dbReference type="Proteomes" id="UP000759443">
    <property type="component" value="Unassembled WGS sequence"/>
</dbReference>